<organism evidence="3 4">
    <name type="scientific">Peptoniphilus hominis</name>
    <name type="common">ex Hitch et al. 2025</name>
    <dbReference type="NCBI Taxonomy" id="3133174"/>
    <lineage>
        <taxon>Bacteria</taxon>
        <taxon>Bacillati</taxon>
        <taxon>Bacillota</taxon>
        <taxon>Tissierellia</taxon>
        <taxon>Tissierellales</taxon>
        <taxon>Peptoniphilaceae</taxon>
        <taxon>Peptoniphilus</taxon>
    </lineage>
</organism>
<accession>A0ABV1CEV0</accession>
<protein>
    <submittedName>
        <fullName evidence="3">Tripartite tricarboxylate transporter substrate binding protein</fullName>
    </submittedName>
</protein>
<comment type="caution">
    <text evidence="3">The sequence shown here is derived from an EMBL/GenBank/DDBJ whole genome shotgun (WGS) entry which is preliminary data.</text>
</comment>
<name>A0ABV1CEV0_9FIRM</name>
<dbReference type="Gene3D" id="3.40.190.10">
    <property type="entry name" value="Periplasmic binding protein-like II"/>
    <property type="match status" value="1"/>
</dbReference>
<dbReference type="PROSITE" id="PS51257">
    <property type="entry name" value="PROKAR_LIPOPROTEIN"/>
    <property type="match status" value="1"/>
</dbReference>
<dbReference type="PIRSF" id="PIRSF017082">
    <property type="entry name" value="YflP"/>
    <property type="match status" value="1"/>
</dbReference>
<feature type="signal peptide" evidence="2">
    <location>
        <begin position="1"/>
        <end position="27"/>
    </location>
</feature>
<dbReference type="PANTHER" id="PTHR42928:SF5">
    <property type="entry name" value="BLR1237 PROTEIN"/>
    <property type="match status" value="1"/>
</dbReference>
<dbReference type="RefSeq" id="WP_349170256.1">
    <property type="nucleotide sequence ID" value="NZ_JBBMFO010000007.1"/>
</dbReference>
<dbReference type="Pfam" id="PF03401">
    <property type="entry name" value="TctC"/>
    <property type="match status" value="1"/>
</dbReference>
<evidence type="ECO:0000313" key="4">
    <source>
        <dbReference type="Proteomes" id="UP001447979"/>
    </source>
</evidence>
<evidence type="ECO:0000313" key="3">
    <source>
        <dbReference type="EMBL" id="MEQ2400726.1"/>
    </source>
</evidence>
<feature type="chain" id="PRO_5046082086" evidence="2">
    <location>
        <begin position="28"/>
        <end position="330"/>
    </location>
</feature>
<dbReference type="Proteomes" id="UP001447979">
    <property type="component" value="Unassembled WGS sequence"/>
</dbReference>
<sequence>MKKKFSTILTLVALTCVLLVGCSSDKGKDTASSEEGVNWPTDTVTVVVPYGAGGDTDTYARQMALQLQKELNQNFVVVNTTGAAGVVGASSVLDAKPDGNTMLFNHTGAALAQEAANANEFSFLDDFETVATVAEDDTYTLLAKKGSKWDSLDKMIAWAKENPGKLRYSSTYYGATHAVATQMEKTMGIELDKIDVGSSTSERLTSFIQDQCDIIVVNFMNVADYVEKGDFVVLGVCSDERLKGLEEFPTLKEQGYDVVMPKIYEVRFPKGTDQAIVDKLSESIKKVTESEEFKSTLEKYYAKSIYRDGKTSIEEDKLEVQRLKDLFGIK</sequence>
<dbReference type="InterPro" id="IPR005064">
    <property type="entry name" value="BUG"/>
</dbReference>
<gene>
    <name evidence="3" type="ORF">WMO19_03805</name>
</gene>
<proteinExistence type="inferred from homology"/>
<dbReference type="Gene3D" id="3.40.190.150">
    <property type="entry name" value="Bordetella uptake gene, domain 1"/>
    <property type="match status" value="1"/>
</dbReference>
<keyword evidence="2" id="KW-0732">Signal</keyword>
<comment type="similarity">
    <text evidence="1">Belongs to the UPF0065 (bug) family.</text>
</comment>
<dbReference type="CDD" id="cd07012">
    <property type="entry name" value="PBP2_Bug_TTT"/>
    <property type="match status" value="1"/>
</dbReference>
<evidence type="ECO:0000256" key="2">
    <source>
        <dbReference type="SAM" id="SignalP"/>
    </source>
</evidence>
<dbReference type="EMBL" id="JBBMFO010000007">
    <property type="protein sequence ID" value="MEQ2400726.1"/>
    <property type="molecule type" value="Genomic_DNA"/>
</dbReference>
<dbReference type="InterPro" id="IPR042100">
    <property type="entry name" value="Bug_dom1"/>
</dbReference>
<dbReference type="SUPFAM" id="SSF53850">
    <property type="entry name" value="Periplasmic binding protein-like II"/>
    <property type="match status" value="1"/>
</dbReference>
<dbReference type="PANTHER" id="PTHR42928">
    <property type="entry name" value="TRICARBOXYLATE-BINDING PROTEIN"/>
    <property type="match status" value="1"/>
</dbReference>
<reference evidence="3 4" key="1">
    <citation type="submission" date="2024-03" db="EMBL/GenBank/DDBJ databases">
        <title>Human intestinal bacterial collection.</title>
        <authorList>
            <person name="Pauvert C."/>
            <person name="Hitch T.C.A."/>
            <person name="Clavel T."/>
        </authorList>
    </citation>
    <scope>NUCLEOTIDE SEQUENCE [LARGE SCALE GENOMIC DNA]</scope>
    <source>
        <strain evidence="3 4">CLA-SR-H025</strain>
    </source>
</reference>
<keyword evidence="4" id="KW-1185">Reference proteome</keyword>
<evidence type="ECO:0000256" key="1">
    <source>
        <dbReference type="ARBA" id="ARBA00006987"/>
    </source>
</evidence>